<gene>
    <name evidence="2" type="ORF">OLC1_LOCUS22524</name>
</gene>
<feature type="compositionally biased region" description="Basic and acidic residues" evidence="1">
    <location>
        <begin position="182"/>
        <end position="193"/>
    </location>
</feature>
<feature type="compositionally biased region" description="Basic and acidic residues" evidence="1">
    <location>
        <begin position="86"/>
        <end position="128"/>
    </location>
</feature>
<feature type="compositionally biased region" description="Polar residues" evidence="1">
    <location>
        <begin position="69"/>
        <end position="81"/>
    </location>
</feature>
<feature type="compositionally biased region" description="Basic and acidic residues" evidence="1">
    <location>
        <begin position="14"/>
        <end position="26"/>
    </location>
</feature>
<sequence length="311" mass="33510">MKLALHGPKAGASKPKESKTKGKVEGEVSQNGKLNQMKSNQSKSMKSHSSDLLKMKSLSSVKSPEKEVNGTSTTKKCQKNNLEPVASKEDTSRKRKREEEQKKSESKSIKSADQKEKHRKENTAEVKKSNSGMVSPVQSPSRKRIAENGTMDHDAKPEKPKTTAEKDTGGKPSSSPVGGKSKSSDSEAGKKTQTENGIKLITYSRKPKPGTSGKNHSSVSVKEETGSSRSNGQAKNAVQRKCTCAPLAKSVNVIPSRQHVKKTMSKATRREPPRASVQKSKSSSARVLKVMRALGLAPPVGSPFIRQGATP</sequence>
<dbReference type="EMBL" id="OX459125">
    <property type="protein sequence ID" value="CAI9116155.1"/>
    <property type="molecule type" value="Genomic_DNA"/>
</dbReference>
<organism evidence="2 3">
    <name type="scientific">Oldenlandia corymbosa var. corymbosa</name>
    <dbReference type="NCBI Taxonomy" id="529605"/>
    <lineage>
        <taxon>Eukaryota</taxon>
        <taxon>Viridiplantae</taxon>
        <taxon>Streptophyta</taxon>
        <taxon>Embryophyta</taxon>
        <taxon>Tracheophyta</taxon>
        <taxon>Spermatophyta</taxon>
        <taxon>Magnoliopsida</taxon>
        <taxon>eudicotyledons</taxon>
        <taxon>Gunneridae</taxon>
        <taxon>Pentapetalae</taxon>
        <taxon>asterids</taxon>
        <taxon>lamiids</taxon>
        <taxon>Gentianales</taxon>
        <taxon>Rubiaceae</taxon>
        <taxon>Rubioideae</taxon>
        <taxon>Spermacoceae</taxon>
        <taxon>Hedyotis-Oldenlandia complex</taxon>
        <taxon>Oldenlandia</taxon>
    </lineage>
</organism>
<evidence type="ECO:0000313" key="3">
    <source>
        <dbReference type="Proteomes" id="UP001161247"/>
    </source>
</evidence>
<dbReference type="AlphaFoldDB" id="A0AAV1E926"/>
<accession>A0AAV1E926</accession>
<feature type="region of interest" description="Disordered" evidence="1">
    <location>
        <begin position="253"/>
        <end position="285"/>
    </location>
</feature>
<keyword evidence="3" id="KW-1185">Reference proteome</keyword>
<feature type="compositionally biased region" description="Low complexity" evidence="1">
    <location>
        <begin position="170"/>
        <end position="181"/>
    </location>
</feature>
<proteinExistence type="predicted"/>
<dbReference type="Proteomes" id="UP001161247">
    <property type="component" value="Chromosome 8"/>
</dbReference>
<evidence type="ECO:0000313" key="2">
    <source>
        <dbReference type="EMBL" id="CAI9116155.1"/>
    </source>
</evidence>
<feature type="region of interest" description="Disordered" evidence="1">
    <location>
        <begin position="1"/>
        <end position="240"/>
    </location>
</feature>
<evidence type="ECO:0000256" key="1">
    <source>
        <dbReference type="SAM" id="MobiDB-lite"/>
    </source>
</evidence>
<feature type="compositionally biased region" description="Basic and acidic residues" evidence="1">
    <location>
        <begin position="144"/>
        <end position="169"/>
    </location>
</feature>
<protein>
    <submittedName>
        <fullName evidence="2">OLC1v1017234C1</fullName>
    </submittedName>
</protein>
<feature type="compositionally biased region" description="Polar residues" evidence="1">
    <location>
        <begin position="129"/>
        <end position="140"/>
    </location>
</feature>
<feature type="compositionally biased region" description="Polar residues" evidence="1">
    <location>
        <begin position="227"/>
        <end position="236"/>
    </location>
</feature>
<reference evidence="2" key="1">
    <citation type="submission" date="2023-03" db="EMBL/GenBank/DDBJ databases">
        <authorList>
            <person name="Julca I."/>
        </authorList>
    </citation>
    <scope>NUCLEOTIDE SEQUENCE</scope>
</reference>
<name>A0AAV1E926_OLDCO</name>